<dbReference type="PANTHER" id="PTHR21039:SF0">
    <property type="entry name" value="HISTIDINOL-PHOSPHATASE"/>
    <property type="match status" value="1"/>
</dbReference>
<comment type="catalytic activity">
    <reaction evidence="7 8">
        <text>L-histidinol phosphate + H2O = L-histidinol + phosphate</text>
        <dbReference type="Rhea" id="RHEA:14465"/>
        <dbReference type="ChEBI" id="CHEBI:15377"/>
        <dbReference type="ChEBI" id="CHEBI:43474"/>
        <dbReference type="ChEBI" id="CHEBI:57699"/>
        <dbReference type="ChEBI" id="CHEBI:57980"/>
        <dbReference type="EC" id="3.1.3.15"/>
    </reaction>
</comment>
<evidence type="ECO:0000256" key="5">
    <source>
        <dbReference type="ARBA" id="ARBA00022801"/>
    </source>
</evidence>
<dbReference type="GO" id="GO:0005737">
    <property type="term" value="C:cytoplasm"/>
    <property type="evidence" value="ECO:0007669"/>
    <property type="project" value="TreeGrafter"/>
</dbReference>
<evidence type="ECO:0000256" key="8">
    <source>
        <dbReference type="RuleBase" id="RU366003"/>
    </source>
</evidence>
<dbReference type="InterPro" id="IPR016195">
    <property type="entry name" value="Pol/histidinol_Pase-like"/>
</dbReference>
<keyword evidence="5 8" id="KW-0378">Hydrolase</keyword>
<evidence type="ECO:0000256" key="7">
    <source>
        <dbReference type="ARBA" id="ARBA00049158"/>
    </source>
</evidence>
<keyword evidence="6 8" id="KW-0368">Histidine biosynthesis</keyword>
<dbReference type="Pfam" id="PF02811">
    <property type="entry name" value="PHP"/>
    <property type="match status" value="1"/>
</dbReference>
<dbReference type="Proteomes" id="UP000015560">
    <property type="component" value="Chromosome"/>
</dbReference>
<keyword evidence="4 8" id="KW-0028">Amino-acid biosynthesis</keyword>
<evidence type="ECO:0000256" key="3">
    <source>
        <dbReference type="ARBA" id="ARBA00013085"/>
    </source>
</evidence>
<proteinExistence type="inferred from homology"/>
<accession>A0AAD1ESE8</accession>
<evidence type="ECO:0000259" key="9">
    <source>
        <dbReference type="Pfam" id="PF02811"/>
    </source>
</evidence>
<organism evidence="10 11">
    <name type="scientific">Lacticaseibacillus casei DSM 20011 = JCM 1134 = ATCC 393</name>
    <dbReference type="NCBI Taxonomy" id="1423732"/>
    <lineage>
        <taxon>Bacteria</taxon>
        <taxon>Bacillati</taxon>
        <taxon>Bacillota</taxon>
        <taxon>Bacilli</taxon>
        <taxon>Lactobacillales</taxon>
        <taxon>Lactobacillaceae</taxon>
        <taxon>Lacticaseibacillus</taxon>
    </lineage>
</organism>
<reference evidence="10 11" key="1">
    <citation type="journal article" date="2013" name="PLoS ONE">
        <title>Genomic Adaptation of the Lactobacillus casei Group.</title>
        <authorList>
            <person name="Toh H."/>
            <person name="Oshima K."/>
            <person name="Nakano A."/>
            <person name="Takahata M."/>
            <person name="Murakami M."/>
            <person name="Takaki T."/>
            <person name="Nishiyama H."/>
            <person name="Igimi S."/>
            <person name="Hattori M."/>
            <person name="Morita H."/>
        </authorList>
    </citation>
    <scope>NUCLEOTIDE SEQUENCE [LARGE SCALE GENOMIC DNA]</scope>
    <source>
        <strain evidence="10 11">ATCC 393</strain>
    </source>
</reference>
<dbReference type="NCBIfam" id="NF005597">
    <property type="entry name" value="PRK07329.1"/>
    <property type="match status" value="1"/>
</dbReference>
<name>A0AAD1ESE8_LACCA</name>
<comment type="pathway">
    <text evidence="1 8">Amino-acid biosynthesis; L-histidine biosynthesis; L-histidine from 5-phospho-alpha-D-ribose 1-diphosphate: step 8/9.</text>
</comment>
<dbReference type="SUPFAM" id="SSF89550">
    <property type="entry name" value="PHP domain-like"/>
    <property type="match status" value="1"/>
</dbReference>
<dbReference type="EMBL" id="AP012544">
    <property type="protein sequence ID" value="BAN74227.1"/>
    <property type="molecule type" value="Genomic_DNA"/>
</dbReference>
<evidence type="ECO:0000256" key="4">
    <source>
        <dbReference type="ARBA" id="ARBA00022605"/>
    </source>
</evidence>
<dbReference type="GO" id="GO:0000105">
    <property type="term" value="P:L-histidine biosynthetic process"/>
    <property type="evidence" value="ECO:0007669"/>
    <property type="project" value="UniProtKB-UniRule"/>
</dbReference>
<dbReference type="AlphaFoldDB" id="A0AAD1ESE8"/>
<dbReference type="GO" id="GO:0004401">
    <property type="term" value="F:histidinol-phosphatase activity"/>
    <property type="evidence" value="ECO:0007669"/>
    <property type="project" value="UniProtKB-UniRule"/>
</dbReference>
<dbReference type="InterPro" id="IPR004013">
    <property type="entry name" value="PHP_dom"/>
</dbReference>
<sequence>MADLSEKILLLSGVPVGCRQVPFSQNFYAMLNEAMTLNQTERHCLHSVTFLRRKLIVAIYDQHMHTLYSFDSEAQLRDYLAQTKAPVVTTEHLEFDNPDDGGRDDLPDYAGMVRTQAALATNYHNELLLGIEAGYFAPAEPRLRDYLAHHDFDLTLLSFHHDGKHDYLDTQIATLPPKQVLTDYFSRMLTGIQRFHDADVLAHFDYGVRQFELTPEQLEAWGKAALDQIFAIAVDHDLALELNTKSMYKWHNAPLYDLAITWYQAAGGHLFTIGSDAHEGPHYEANFAQALAMLKRHGVKEIATYRHHKRTMVPIEPPVTDANNVY</sequence>
<evidence type="ECO:0000313" key="10">
    <source>
        <dbReference type="EMBL" id="BAN74227.1"/>
    </source>
</evidence>
<evidence type="ECO:0000256" key="6">
    <source>
        <dbReference type="ARBA" id="ARBA00023102"/>
    </source>
</evidence>
<dbReference type="PANTHER" id="PTHR21039">
    <property type="entry name" value="HISTIDINOL PHOSPHATASE-RELATED"/>
    <property type="match status" value="1"/>
</dbReference>
<dbReference type="InterPro" id="IPR010140">
    <property type="entry name" value="Histidinol_P_phosphatase_HisJ"/>
</dbReference>
<dbReference type="Gene3D" id="3.20.20.140">
    <property type="entry name" value="Metal-dependent hydrolases"/>
    <property type="match status" value="1"/>
</dbReference>
<evidence type="ECO:0000313" key="11">
    <source>
        <dbReference type="Proteomes" id="UP000015560"/>
    </source>
</evidence>
<evidence type="ECO:0000256" key="2">
    <source>
        <dbReference type="ARBA" id="ARBA00009152"/>
    </source>
</evidence>
<comment type="similarity">
    <text evidence="2 8">Belongs to the PHP hydrolase family. HisK subfamily.</text>
</comment>
<protein>
    <recommendedName>
        <fullName evidence="3 8">Histidinol-phosphatase</fullName>
        <shortName evidence="8">HolPase</shortName>
        <ecNumber evidence="3 8">3.1.3.15</ecNumber>
    </recommendedName>
</protein>
<evidence type="ECO:0000256" key="1">
    <source>
        <dbReference type="ARBA" id="ARBA00004970"/>
    </source>
</evidence>
<feature type="domain" description="PHP" evidence="9">
    <location>
        <begin position="61"/>
        <end position="244"/>
    </location>
</feature>
<gene>
    <name evidence="10" type="ORF">LBCZ_1059</name>
</gene>
<dbReference type="EC" id="3.1.3.15" evidence="3 8"/>